<dbReference type="InterPro" id="IPR043428">
    <property type="entry name" value="LivM-like"/>
</dbReference>
<dbReference type="AlphaFoldDB" id="A0A6L9U0P1"/>
<feature type="transmembrane region" description="Helical" evidence="6">
    <location>
        <begin position="242"/>
        <end position="266"/>
    </location>
</feature>
<accession>A0A6L9U0P1</accession>
<proteinExistence type="predicted"/>
<evidence type="ECO:0000256" key="3">
    <source>
        <dbReference type="ARBA" id="ARBA00022692"/>
    </source>
</evidence>
<dbReference type="PANTHER" id="PTHR30482">
    <property type="entry name" value="HIGH-AFFINITY BRANCHED-CHAIN AMINO ACID TRANSPORT SYSTEM PERMEASE"/>
    <property type="match status" value="1"/>
</dbReference>
<keyword evidence="4 6" id="KW-1133">Transmembrane helix</keyword>
<feature type="transmembrane region" description="Helical" evidence="6">
    <location>
        <begin position="155"/>
        <end position="175"/>
    </location>
</feature>
<gene>
    <name evidence="7" type="ORF">GR212_06500</name>
</gene>
<protein>
    <submittedName>
        <fullName evidence="7">Branched-chain amino acid ABC transporter permease</fullName>
    </submittedName>
</protein>
<keyword evidence="3 6" id="KW-0812">Transmembrane</keyword>
<comment type="subcellular location">
    <subcellularLocation>
        <location evidence="1">Cell membrane</location>
        <topology evidence="1">Multi-pass membrane protein</topology>
    </subcellularLocation>
</comment>
<dbReference type="CDD" id="cd06581">
    <property type="entry name" value="TM_PBP1_LivM_like"/>
    <property type="match status" value="1"/>
</dbReference>
<evidence type="ECO:0000256" key="6">
    <source>
        <dbReference type="SAM" id="Phobius"/>
    </source>
</evidence>
<dbReference type="RefSeq" id="WP_163985637.1">
    <property type="nucleotide sequence ID" value="NZ_WUEY01000002.1"/>
</dbReference>
<dbReference type="InterPro" id="IPR001851">
    <property type="entry name" value="ABC_transp_permease"/>
</dbReference>
<keyword evidence="5 6" id="KW-0472">Membrane</keyword>
<evidence type="ECO:0000256" key="5">
    <source>
        <dbReference type="ARBA" id="ARBA00023136"/>
    </source>
</evidence>
<feature type="transmembrane region" description="Helical" evidence="6">
    <location>
        <begin position="278"/>
        <end position="301"/>
    </location>
</feature>
<feature type="transmembrane region" description="Helical" evidence="6">
    <location>
        <begin position="77"/>
        <end position="99"/>
    </location>
</feature>
<comment type="caution">
    <text evidence="7">The sequence shown here is derived from an EMBL/GenBank/DDBJ whole genome shotgun (WGS) entry which is preliminary data.</text>
</comment>
<name>A0A6L9U0P1_9HYPH</name>
<evidence type="ECO:0000256" key="4">
    <source>
        <dbReference type="ARBA" id="ARBA00022989"/>
    </source>
</evidence>
<dbReference type="GO" id="GO:0015658">
    <property type="term" value="F:branched-chain amino acid transmembrane transporter activity"/>
    <property type="evidence" value="ECO:0007669"/>
    <property type="project" value="InterPro"/>
</dbReference>
<feature type="transmembrane region" description="Helical" evidence="6">
    <location>
        <begin position="105"/>
        <end position="126"/>
    </location>
</feature>
<sequence>MARLVIAAGGIAALIAATVVFPWLEFILTLAIAKGLAALGVAILLRGGLISIGHAMFFAVGAYATAFAMRDFGISDVFALLLIASVASLAAGLLIGAFVVRYRAIFFAMLNLAISMVMFSLLAKFYGVTGGTDGMRVATPTVLGMAMEARSFANFLFYASIALMILACLAVNAYFKSPLGEALSAVHSNEIRLEYLGIPVRGVLLVAYALSALLAGIGGTLAAMTIGHVLPDMAYWTDSGHLVLVAVLGGISGTAGPFVGAIFLELVHTFAAGYTDAWNMIVGAALLGVIFFLPKGLIGLFNTARKGDLA</sequence>
<dbReference type="GO" id="GO:0005886">
    <property type="term" value="C:plasma membrane"/>
    <property type="evidence" value="ECO:0007669"/>
    <property type="project" value="UniProtKB-SubCell"/>
</dbReference>
<evidence type="ECO:0000256" key="2">
    <source>
        <dbReference type="ARBA" id="ARBA00022475"/>
    </source>
</evidence>
<feature type="transmembrane region" description="Helical" evidence="6">
    <location>
        <begin position="43"/>
        <end position="65"/>
    </location>
</feature>
<dbReference type="Proteomes" id="UP000483035">
    <property type="component" value="Unassembled WGS sequence"/>
</dbReference>
<dbReference type="PANTHER" id="PTHR30482:SF17">
    <property type="entry name" value="ABC TRANSPORTER ATP-BINDING PROTEIN"/>
    <property type="match status" value="1"/>
</dbReference>
<dbReference type="Pfam" id="PF02653">
    <property type="entry name" value="BPD_transp_2"/>
    <property type="match status" value="1"/>
</dbReference>
<keyword evidence="2" id="KW-1003">Cell membrane</keyword>
<dbReference type="EMBL" id="WUEY01000002">
    <property type="protein sequence ID" value="NEI69221.1"/>
    <property type="molecule type" value="Genomic_DNA"/>
</dbReference>
<organism evidence="7 8">
    <name type="scientific">Rhizobium lusitanum</name>
    <dbReference type="NCBI Taxonomy" id="293958"/>
    <lineage>
        <taxon>Bacteria</taxon>
        <taxon>Pseudomonadati</taxon>
        <taxon>Pseudomonadota</taxon>
        <taxon>Alphaproteobacteria</taxon>
        <taxon>Hyphomicrobiales</taxon>
        <taxon>Rhizobiaceae</taxon>
        <taxon>Rhizobium/Agrobacterium group</taxon>
        <taxon>Rhizobium</taxon>
    </lineage>
</organism>
<evidence type="ECO:0000256" key="1">
    <source>
        <dbReference type="ARBA" id="ARBA00004651"/>
    </source>
</evidence>
<evidence type="ECO:0000313" key="7">
    <source>
        <dbReference type="EMBL" id="NEI69221.1"/>
    </source>
</evidence>
<reference evidence="7 8" key="1">
    <citation type="submission" date="2019-12" db="EMBL/GenBank/DDBJ databases">
        <title>Rhizobium genotypes associated with high levels of biological nitrogen fixation by grain legumes in a temperate-maritime cropping system.</title>
        <authorList>
            <person name="Maluk M."/>
            <person name="Francesc Ferrando Molina F."/>
            <person name="Lopez Del Egido L."/>
            <person name="Lafos M."/>
            <person name="Langarica-Fuentes A."/>
            <person name="Gebre Yohannes G."/>
            <person name="Young M.W."/>
            <person name="Martin P."/>
            <person name="Gantlett R."/>
            <person name="Kenicer G."/>
            <person name="Hawes C."/>
            <person name="Begg G.S."/>
            <person name="Quilliam R.S."/>
            <person name="Squire G.R."/>
            <person name="Poole P.S."/>
            <person name="Young P.W."/>
            <person name="Iannetta P.M."/>
            <person name="James E.K."/>
        </authorList>
    </citation>
    <scope>NUCLEOTIDE SEQUENCE [LARGE SCALE GENOMIC DNA]</scope>
    <source>
        <strain evidence="7 8">JHI1118</strain>
    </source>
</reference>
<evidence type="ECO:0000313" key="8">
    <source>
        <dbReference type="Proteomes" id="UP000483035"/>
    </source>
</evidence>
<feature type="transmembrane region" description="Helical" evidence="6">
    <location>
        <begin position="205"/>
        <end position="230"/>
    </location>
</feature>